<dbReference type="PANTHER" id="PTHR12398">
    <property type="entry name" value="PROTEIN PHOSPHATASE INHIBITOR"/>
    <property type="match status" value="1"/>
</dbReference>
<feature type="compositionally biased region" description="Acidic residues" evidence="1">
    <location>
        <begin position="171"/>
        <end position="184"/>
    </location>
</feature>
<evidence type="ECO:0000313" key="3">
    <source>
        <dbReference type="EMBL" id="PRQ77169.1"/>
    </source>
</evidence>
<evidence type="ECO:0000313" key="5">
    <source>
        <dbReference type="Proteomes" id="UP000239560"/>
    </source>
</evidence>
<feature type="compositionally biased region" description="Acidic residues" evidence="1">
    <location>
        <begin position="215"/>
        <end position="225"/>
    </location>
</feature>
<dbReference type="OMA" id="HLQWDEE"/>
<feature type="compositionally biased region" description="Basic and acidic residues" evidence="1">
    <location>
        <begin position="147"/>
        <end position="162"/>
    </location>
</feature>
<organism evidence="2 4">
    <name type="scientific">Rhodotorula toruloides</name>
    <name type="common">Yeast</name>
    <name type="synonym">Rhodosporidium toruloides</name>
    <dbReference type="NCBI Taxonomy" id="5286"/>
    <lineage>
        <taxon>Eukaryota</taxon>
        <taxon>Fungi</taxon>
        <taxon>Dikarya</taxon>
        <taxon>Basidiomycota</taxon>
        <taxon>Pucciniomycotina</taxon>
        <taxon>Microbotryomycetes</taxon>
        <taxon>Sporidiobolales</taxon>
        <taxon>Sporidiobolaceae</taxon>
        <taxon>Rhodotorula</taxon>
    </lineage>
</organism>
<feature type="compositionally biased region" description="Low complexity" evidence="1">
    <location>
        <begin position="29"/>
        <end position="43"/>
    </location>
</feature>
<proteinExistence type="predicted"/>
<dbReference type="OrthoDB" id="551302at2759"/>
<dbReference type="InterPro" id="IPR007062">
    <property type="entry name" value="PPI-2"/>
</dbReference>
<keyword evidence="4" id="KW-1185">Reference proteome</keyword>
<feature type="region of interest" description="Disordered" evidence="1">
    <location>
        <begin position="210"/>
        <end position="254"/>
    </location>
</feature>
<evidence type="ECO:0000313" key="2">
    <source>
        <dbReference type="EMBL" id="CTR05564.1"/>
    </source>
</evidence>
<dbReference type="PANTHER" id="PTHR12398:SF20">
    <property type="entry name" value="PROTEIN PHOSPHATASE 1 REGULATORY INHIBITOR SUBUNIT 2"/>
    <property type="match status" value="1"/>
</dbReference>
<protein>
    <submittedName>
        <fullName evidence="2 3">Proteophosphoglycan ppg4</fullName>
    </submittedName>
</protein>
<dbReference type="Proteomes" id="UP000239560">
    <property type="component" value="Unassembled WGS sequence"/>
</dbReference>
<dbReference type="GO" id="GO:0009966">
    <property type="term" value="P:regulation of signal transduction"/>
    <property type="evidence" value="ECO:0007669"/>
    <property type="project" value="InterPro"/>
</dbReference>
<reference evidence="2 4" key="1">
    <citation type="submission" date="2015-07" db="EMBL/GenBank/DDBJ databases">
        <authorList>
            <person name="Cajimat M.N.B."/>
            <person name="Milazzo M.L."/>
            <person name="Fulhorst C.F."/>
        </authorList>
    </citation>
    <scope>NUCLEOTIDE SEQUENCE [LARGE SCALE GENOMIC DNA]</scope>
    <source>
        <strain evidence="2">Single colony</strain>
    </source>
</reference>
<reference evidence="3 5" key="2">
    <citation type="journal article" date="2018" name="Elife">
        <title>Functional genomics of lipid metabolism in the oleaginous yeast Rhodosporidium toruloides.</title>
        <authorList>
            <person name="Coradetti S.T."/>
            <person name="Pinel D."/>
            <person name="Geiselman G."/>
            <person name="Ito M."/>
            <person name="Mondo S."/>
            <person name="Reilly M.C."/>
            <person name="Cheng Y.F."/>
            <person name="Bauer S."/>
            <person name="Grigoriev I."/>
            <person name="Gladden J.M."/>
            <person name="Simmons B.A."/>
            <person name="Brem R."/>
            <person name="Arkin A.P."/>
            <person name="Skerker J.M."/>
        </authorList>
    </citation>
    <scope>NUCLEOTIDE SEQUENCE [LARGE SCALE GENOMIC DNA]</scope>
    <source>
        <strain evidence="3 5">NBRC 0880</strain>
    </source>
</reference>
<evidence type="ECO:0000313" key="4">
    <source>
        <dbReference type="Proteomes" id="UP000199069"/>
    </source>
</evidence>
<evidence type="ECO:0000256" key="1">
    <source>
        <dbReference type="SAM" id="MobiDB-lite"/>
    </source>
</evidence>
<gene>
    <name evidence="2" type="primary">FGENESH: predicted gene_2.594</name>
    <name evidence="3" type="ORF">AAT19DRAFT_12587</name>
    <name evidence="2" type="ORF">BN2166_0014250</name>
</gene>
<dbReference type="EMBL" id="LCTV02000002">
    <property type="protein sequence ID" value="PRQ77169.1"/>
    <property type="molecule type" value="Genomic_DNA"/>
</dbReference>
<feature type="compositionally biased region" description="Low complexity" evidence="1">
    <location>
        <begin position="123"/>
        <end position="133"/>
    </location>
</feature>
<dbReference type="Pfam" id="PF04979">
    <property type="entry name" value="IPP-2"/>
    <property type="match status" value="1"/>
</dbReference>
<dbReference type="STRING" id="5286.A0A0K3C786"/>
<feature type="region of interest" description="Disordered" evidence="1">
    <location>
        <begin position="1"/>
        <end position="186"/>
    </location>
</feature>
<dbReference type="GO" id="GO:0004864">
    <property type="term" value="F:protein phosphatase inhibitor activity"/>
    <property type="evidence" value="ECO:0007669"/>
    <property type="project" value="InterPro"/>
</dbReference>
<name>A0A0K3C786_RHOTO</name>
<dbReference type="EMBL" id="CWKI01000002">
    <property type="protein sequence ID" value="CTR05564.1"/>
    <property type="molecule type" value="Genomic_DNA"/>
</dbReference>
<sequence length="279" mass="29725">MQVDQPHSPPARTPSHSSSVRPRGILKNSRSSSSNVPTSSSPPTARTQAGQDGQHHPGQLAWDETNLSLNDLQRDSTMKITEPKTPYVRYNAETDEVMDLDQIPGFSLGSTSFASSSGGGGPSNPTSPTSSSFVGAGASNATGSSRRGSEASEKMVRVERSNSDVSGGEEAFNESDDEEADEETIEHRRAFAQKRGRHYSNEGMAIKQAAALLAQEDDDDDDESEEARVEANTERNASGMSAVPPVPPLPNGLQRDALASLISLSLSSLHRDGERSDSE</sequence>
<feature type="compositionally biased region" description="Low complexity" evidence="1">
    <location>
        <begin position="105"/>
        <end position="116"/>
    </location>
</feature>
<dbReference type="Gene3D" id="6.10.250.1050">
    <property type="match status" value="2"/>
</dbReference>
<dbReference type="Proteomes" id="UP000199069">
    <property type="component" value="Unassembled WGS sequence"/>
</dbReference>
<dbReference type="AlphaFoldDB" id="A0A0K3C786"/>
<accession>A0A0K3C786</accession>